<evidence type="ECO:0000256" key="6">
    <source>
        <dbReference type="RuleBase" id="RU003679"/>
    </source>
</evidence>
<feature type="domain" description="Beta-galactosidase 1-like first all-beta" evidence="9">
    <location>
        <begin position="402"/>
        <end position="511"/>
    </location>
</feature>
<keyword evidence="7" id="KW-0732">Signal</keyword>
<evidence type="ECO:0000256" key="7">
    <source>
        <dbReference type="SAM" id="SignalP"/>
    </source>
</evidence>
<proteinExistence type="inferred from homology"/>
<dbReference type="Pfam" id="PF21317">
    <property type="entry name" value="BetaGal_ABD_1"/>
    <property type="match status" value="1"/>
</dbReference>
<dbReference type="Pfam" id="PF01301">
    <property type="entry name" value="Glyco_hydro_35"/>
    <property type="match status" value="1"/>
</dbReference>
<dbReference type="Proteomes" id="UP000186917">
    <property type="component" value="Unassembled WGS sequence"/>
</dbReference>
<dbReference type="GO" id="GO:0004565">
    <property type="term" value="F:beta-galactosidase activity"/>
    <property type="evidence" value="ECO:0007669"/>
    <property type="project" value="UniProtKB-EC"/>
</dbReference>
<dbReference type="SUPFAM" id="SSF51445">
    <property type="entry name" value="(Trans)glycosidases"/>
    <property type="match status" value="1"/>
</dbReference>
<evidence type="ECO:0000259" key="8">
    <source>
        <dbReference type="Pfam" id="PF01301"/>
    </source>
</evidence>
<evidence type="ECO:0000256" key="1">
    <source>
        <dbReference type="ARBA" id="ARBA00009809"/>
    </source>
</evidence>
<dbReference type="PANTHER" id="PTHR23421">
    <property type="entry name" value="BETA-GALACTOSIDASE RELATED"/>
    <property type="match status" value="1"/>
</dbReference>
<feature type="active site" description="Proton donor" evidence="4">
    <location>
        <position position="181"/>
    </location>
</feature>
<accession>A0A1N7KJH9</accession>
<dbReference type="AlphaFoldDB" id="A0A1N7KJH9"/>
<keyword evidence="3 5" id="KW-0326">Glycosidase</keyword>
<protein>
    <recommendedName>
        <fullName evidence="5">Beta-galactosidase</fullName>
        <ecNumber evidence="5">3.2.1.23</ecNumber>
    </recommendedName>
</protein>
<dbReference type="InterPro" id="IPR048913">
    <property type="entry name" value="BetaGal_gal-bd"/>
</dbReference>
<dbReference type="InterPro" id="IPR026283">
    <property type="entry name" value="B-gal_1-like"/>
</dbReference>
<evidence type="ECO:0000256" key="2">
    <source>
        <dbReference type="ARBA" id="ARBA00022801"/>
    </source>
</evidence>
<organism evidence="11 12">
    <name type="scientific">Filimonas lacunae</name>
    <dbReference type="NCBI Taxonomy" id="477680"/>
    <lineage>
        <taxon>Bacteria</taxon>
        <taxon>Pseudomonadati</taxon>
        <taxon>Bacteroidota</taxon>
        <taxon>Chitinophagia</taxon>
        <taxon>Chitinophagales</taxon>
        <taxon>Chitinophagaceae</taxon>
        <taxon>Filimonas</taxon>
    </lineage>
</organism>
<evidence type="ECO:0000256" key="4">
    <source>
        <dbReference type="PIRSR" id="PIRSR006336-1"/>
    </source>
</evidence>
<evidence type="ECO:0000259" key="10">
    <source>
        <dbReference type="Pfam" id="PF21467"/>
    </source>
</evidence>
<dbReference type="Gene3D" id="2.60.120.260">
    <property type="entry name" value="Galactose-binding domain-like"/>
    <property type="match status" value="2"/>
</dbReference>
<reference evidence="12" key="1">
    <citation type="submission" date="2017-01" db="EMBL/GenBank/DDBJ databases">
        <authorList>
            <person name="Varghese N."/>
            <person name="Submissions S."/>
        </authorList>
    </citation>
    <scope>NUCLEOTIDE SEQUENCE [LARGE SCALE GENOMIC DNA]</scope>
    <source>
        <strain evidence="12">DSM 21054</strain>
    </source>
</reference>
<name>A0A1N7KJH9_9BACT</name>
<dbReference type="InterPro" id="IPR001944">
    <property type="entry name" value="Glycoside_Hdrlase_35"/>
</dbReference>
<dbReference type="PROSITE" id="PS01182">
    <property type="entry name" value="GLYCOSYL_HYDROL_F35"/>
    <property type="match status" value="1"/>
</dbReference>
<keyword evidence="2 5" id="KW-0378">Hydrolase</keyword>
<sequence length="622" mass="69893">MKKQWLVVMMLVITAQITYAQGKHQFDIKDGNFLYDGKPVQIHSGEMHYARVPKEYWRHRLQMMKAMGLNAVATYVFWNYHNTAPGVWDFTSDNKNMAEFIKLAQQEGLWVILRPGPYACAEWEFGGYPWWLQQNKQLVVRANNQPFLDSCKQYIQQLAAQVKPLLVTNGGPIIMVQAENEFGSYVAQRKDIPVEEHKKYSAAIKQMLLQAGVNVPLFTSDGSWLFDGGALPGVLPTANGEGNVDNLKKAVDKYHDGKGPYMVAEFYPGWLDHWGEKFTRIDAGQIATQTETYLKNGVSFNFYMIHGGTNFGFTAGANYNEEHDIQPDITSYDYDAPISEAGWVTAKYTALRELMKKYVQYPVPEVPAAIPVKALPAIALHAAQDVLGWKNKLKPVVSDTVLSFENLQQGSGYVLYSKKFTQPVRGVLKVPGLRDYATVYVDGKRVGVLNRITQTYECAVDIPFNSTLDILVENMGRINYGAQITENTKGIIAPITIDDFVITGNWEMYKMPFDKAPTTGPATIKNKAGRPVLYTGEFDLSSTADTFLDMSKWGKGIVFVNGHNLGRYWQTGPQLTLYVPGCWLQKGKNQVTVFEQLNDTLQTSLTSTAIPVLEQLQESEQN</sequence>
<dbReference type="InterPro" id="IPR048912">
    <property type="entry name" value="BetaGal1-like_ABD1"/>
</dbReference>
<feature type="signal peptide" evidence="7">
    <location>
        <begin position="1"/>
        <end position="20"/>
    </location>
</feature>
<keyword evidence="12" id="KW-1185">Reference proteome</keyword>
<dbReference type="EC" id="3.2.1.23" evidence="5"/>
<dbReference type="InterPro" id="IPR019801">
    <property type="entry name" value="Glyco_hydro_35_CS"/>
</dbReference>
<dbReference type="Gene3D" id="3.20.20.80">
    <property type="entry name" value="Glycosidases"/>
    <property type="match status" value="1"/>
</dbReference>
<comment type="catalytic activity">
    <reaction evidence="5">
        <text>Hydrolysis of terminal non-reducing beta-D-galactose residues in beta-D-galactosides.</text>
        <dbReference type="EC" id="3.2.1.23"/>
    </reaction>
</comment>
<evidence type="ECO:0000259" key="9">
    <source>
        <dbReference type="Pfam" id="PF21317"/>
    </source>
</evidence>
<dbReference type="Pfam" id="PF21467">
    <property type="entry name" value="BetaGal_gal-bd"/>
    <property type="match status" value="1"/>
</dbReference>
<evidence type="ECO:0000256" key="3">
    <source>
        <dbReference type="ARBA" id="ARBA00023295"/>
    </source>
</evidence>
<comment type="similarity">
    <text evidence="1 6">Belongs to the glycosyl hydrolase 35 family.</text>
</comment>
<evidence type="ECO:0000313" key="12">
    <source>
        <dbReference type="Proteomes" id="UP000186917"/>
    </source>
</evidence>
<feature type="domain" description="Glycoside hydrolase 35 catalytic" evidence="8">
    <location>
        <begin position="32"/>
        <end position="357"/>
    </location>
</feature>
<feature type="domain" description="Beta-galactosidase galactose-binding" evidence="10">
    <location>
        <begin position="531"/>
        <end position="589"/>
    </location>
</feature>
<dbReference type="STRING" id="477680.SAMN05421788_101239"/>
<feature type="chain" id="PRO_5012478679" description="Beta-galactosidase" evidence="7">
    <location>
        <begin position="21"/>
        <end position="622"/>
    </location>
</feature>
<dbReference type="InterPro" id="IPR008979">
    <property type="entry name" value="Galactose-bd-like_sf"/>
</dbReference>
<dbReference type="RefSeq" id="WP_076374873.1">
    <property type="nucleotide sequence ID" value="NZ_AP017422.1"/>
</dbReference>
<dbReference type="EMBL" id="FTOR01000001">
    <property type="protein sequence ID" value="SIS61664.1"/>
    <property type="molecule type" value="Genomic_DNA"/>
</dbReference>
<dbReference type="PRINTS" id="PR00742">
    <property type="entry name" value="GLHYDRLASE35"/>
</dbReference>
<evidence type="ECO:0000256" key="5">
    <source>
        <dbReference type="RuleBase" id="RU000675"/>
    </source>
</evidence>
<dbReference type="SUPFAM" id="SSF49785">
    <property type="entry name" value="Galactose-binding domain-like"/>
    <property type="match status" value="1"/>
</dbReference>
<dbReference type="InterPro" id="IPR031330">
    <property type="entry name" value="Gly_Hdrlase_35_cat"/>
</dbReference>
<dbReference type="GO" id="GO:0005975">
    <property type="term" value="P:carbohydrate metabolic process"/>
    <property type="evidence" value="ECO:0007669"/>
    <property type="project" value="InterPro"/>
</dbReference>
<dbReference type="PIRSF" id="PIRSF006336">
    <property type="entry name" value="B-gal"/>
    <property type="match status" value="1"/>
</dbReference>
<feature type="active site" description="Nucleophile" evidence="4">
    <location>
        <position position="265"/>
    </location>
</feature>
<evidence type="ECO:0000313" key="11">
    <source>
        <dbReference type="EMBL" id="SIS61664.1"/>
    </source>
</evidence>
<gene>
    <name evidence="11" type="ORF">SAMN05421788_101239</name>
</gene>
<dbReference type="InterPro" id="IPR017853">
    <property type="entry name" value="GH"/>
</dbReference>